<dbReference type="RefSeq" id="WP_371942539.1">
    <property type="nucleotide sequence ID" value="NZ_JAXCEH010000012.1"/>
</dbReference>
<feature type="domain" description="ABC3 transporter permease C-terminal" evidence="8">
    <location>
        <begin position="328"/>
        <end position="442"/>
    </location>
</feature>
<keyword evidence="4 7" id="KW-1133">Transmembrane helix</keyword>
<proteinExistence type="inferred from homology"/>
<dbReference type="Proteomes" id="UP001569904">
    <property type="component" value="Unassembled WGS sequence"/>
</dbReference>
<feature type="transmembrane region" description="Helical" evidence="7">
    <location>
        <begin position="238"/>
        <end position="259"/>
    </location>
</feature>
<keyword evidence="5 7" id="KW-0472">Membrane</keyword>
<feature type="transmembrane region" description="Helical" evidence="7">
    <location>
        <begin position="145"/>
        <end position="170"/>
    </location>
</feature>
<dbReference type="Pfam" id="PF02687">
    <property type="entry name" value="FtsX"/>
    <property type="match status" value="2"/>
</dbReference>
<feature type="transmembrane region" description="Helical" evidence="7">
    <location>
        <begin position="280"/>
        <end position="302"/>
    </location>
</feature>
<dbReference type="InterPro" id="IPR050250">
    <property type="entry name" value="Macrolide_Exporter_MacB"/>
</dbReference>
<comment type="caution">
    <text evidence="9">The sequence shown here is derived from an EMBL/GenBank/DDBJ whole genome shotgun (WGS) entry which is preliminary data.</text>
</comment>
<feature type="transmembrane region" description="Helical" evidence="7">
    <location>
        <begin position="100"/>
        <end position="125"/>
    </location>
</feature>
<gene>
    <name evidence="9" type="ORF">SM436_19185</name>
</gene>
<comment type="similarity">
    <text evidence="6">Belongs to the ABC-4 integral membrane protein family.</text>
</comment>
<evidence type="ECO:0000313" key="10">
    <source>
        <dbReference type="Proteomes" id="UP001569904"/>
    </source>
</evidence>
<evidence type="ECO:0000259" key="8">
    <source>
        <dbReference type="Pfam" id="PF02687"/>
    </source>
</evidence>
<evidence type="ECO:0000256" key="7">
    <source>
        <dbReference type="SAM" id="Phobius"/>
    </source>
</evidence>
<dbReference type="PANTHER" id="PTHR30572:SF4">
    <property type="entry name" value="ABC TRANSPORTER PERMEASE YTRF"/>
    <property type="match status" value="1"/>
</dbReference>
<dbReference type="InterPro" id="IPR003838">
    <property type="entry name" value="ABC3_permease_C"/>
</dbReference>
<sequence length="449" mass="46158">MFWLARASLRHRAGAFTGSFLVLLFGATMVMSFASMLDTGRGTGVDATSSETLTTMGSVVGGWGMCLVAFAAASTLGLSVRQRAAETALLKSAGATPAQIVRMIAGEAALVSAAAAAAAVAPSYLLGRALLGLLADTGQVSGSVAFAFGTIALLVGFGVTVGSAMIAALWTARQATRVNVAASLAETGSGRMTWKRVVPAVVLLVGGVYLGVLTVTALRDKGPDAMPVAGQASILASMGLALLAPGLVRAATAVTGRLLRGHGAAGHLTVQHLRRRTGQAAGALMPIILFTGIGTGILYLQLIENRAVAASGYLRSNEQQNIQTLNLVVIGMIVVFACIMLINTLVASTTFRRREFAQLRLAGATPGQVLRMVRTESLLIVATGTVLGVLAGSTTVLPYSVVRTDRWMPDLPVWVLLAIIALAVTATLGAALGTARRMLRTPAVEAVAP</sequence>
<feature type="domain" description="ABC3 transporter permease C-terminal" evidence="8">
    <location>
        <begin position="65"/>
        <end position="179"/>
    </location>
</feature>
<keyword evidence="3 7" id="KW-0812">Transmembrane</keyword>
<feature type="transmembrane region" description="Helical" evidence="7">
    <location>
        <begin position="60"/>
        <end position="80"/>
    </location>
</feature>
<accession>A0ABV4R0V7</accession>
<dbReference type="PANTHER" id="PTHR30572">
    <property type="entry name" value="MEMBRANE COMPONENT OF TRANSPORTER-RELATED"/>
    <property type="match status" value="1"/>
</dbReference>
<evidence type="ECO:0000256" key="5">
    <source>
        <dbReference type="ARBA" id="ARBA00023136"/>
    </source>
</evidence>
<name>A0ABV4R0V7_9ACTN</name>
<comment type="subcellular location">
    <subcellularLocation>
        <location evidence="1">Cell membrane</location>
        <topology evidence="1">Multi-pass membrane protein</topology>
    </subcellularLocation>
</comment>
<evidence type="ECO:0000256" key="6">
    <source>
        <dbReference type="ARBA" id="ARBA00038076"/>
    </source>
</evidence>
<evidence type="ECO:0000256" key="3">
    <source>
        <dbReference type="ARBA" id="ARBA00022692"/>
    </source>
</evidence>
<keyword evidence="2" id="KW-1003">Cell membrane</keyword>
<reference evidence="9 10" key="1">
    <citation type="submission" date="2023-11" db="EMBL/GenBank/DDBJ databases">
        <title>Actinomadura monticuli sp. nov., isolated from volcanic ash.</title>
        <authorList>
            <person name="Lee S.D."/>
            <person name="Yang H."/>
            <person name="Kim I.S."/>
        </authorList>
    </citation>
    <scope>NUCLEOTIDE SEQUENCE [LARGE SCALE GENOMIC DNA]</scope>
    <source>
        <strain evidence="9 10">DSM 45346</strain>
    </source>
</reference>
<evidence type="ECO:0000256" key="2">
    <source>
        <dbReference type="ARBA" id="ARBA00022475"/>
    </source>
</evidence>
<feature type="transmembrane region" description="Helical" evidence="7">
    <location>
        <begin position="322"/>
        <end position="346"/>
    </location>
</feature>
<evidence type="ECO:0000256" key="4">
    <source>
        <dbReference type="ARBA" id="ARBA00022989"/>
    </source>
</evidence>
<protein>
    <submittedName>
        <fullName evidence="9">FtsX-like permease family protein</fullName>
    </submittedName>
</protein>
<dbReference type="EMBL" id="JAXCEH010000012">
    <property type="protein sequence ID" value="MFA1555817.1"/>
    <property type="molecule type" value="Genomic_DNA"/>
</dbReference>
<evidence type="ECO:0000313" key="9">
    <source>
        <dbReference type="EMBL" id="MFA1555817.1"/>
    </source>
</evidence>
<feature type="transmembrane region" description="Helical" evidence="7">
    <location>
        <begin position="197"/>
        <end position="218"/>
    </location>
</feature>
<keyword evidence="10" id="KW-1185">Reference proteome</keyword>
<evidence type="ECO:0000256" key="1">
    <source>
        <dbReference type="ARBA" id="ARBA00004651"/>
    </source>
</evidence>
<organism evidence="9 10">
    <name type="scientific">Actinomadura chokoriensis</name>
    <dbReference type="NCBI Taxonomy" id="454156"/>
    <lineage>
        <taxon>Bacteria</taxon>
        <taxon>Bacillati</taxon>
        <taxon>Actinomycetota</taxon>
        <taxon>Actinomycetes</taxon>
        <taxon>Streptosporangiales</taxon>
        <taxon>Thermomonosporaceae</taxon>
        <taxon>Actinomadura</taxon>
    </lineage>
</organism>
<feature type="transmembrane region" description="Helical" evidence="7">
    <location>
        <begin position="378"/>
        <end position="399"/>
    </location>
</feature>
<feature type="transmembrane region" description="Helical" evidence="7">
    <location>
        <begin position="411"/>
        <end position="432"/>
    </location>
</feature>